<dbReference type="PANTHER" id="PTHR11439:SF495">
    <property type="entry name" value="REVERSE TRANSCRIPTASE, RNA-DEPENDENT DNA POLYMERASE-RELATED"/>
    <property type="match status" value="1"/>
</dbReference>
<sequence>MQDKKSYLSFFYVFGALCYPTNDNYDLGNLDAKADIGIFVGYAPVKKAFRIYNKRTQKIIETIQVTFDELTTLASEKFSSGLGLHSLTHATPSSGLIPNTIPQQPCIPPNRDDQDHLFQPMFDEYFTPPSIDISPIPVAVIPRAVDLADSPVSMSIDQDASSTSIPSTQEQEHSPNISQRFEESPKTPNFRDDPLHASLHKDSTSQGSSSNVRQTHTPLKHLGIWTKVHRIANLIGVPSRFVSTRKQLQTDSMWCYFDAFLTSVKMDEFGGVLKNKARLVAQGFGQEKGIDFKESYAPVAGIEAIHIFLANATHKNIKIYQVDVKTMFLNSKLKEEAKPTEKHLQAVRRIFQYLKGTIKMGLWYSKDTDMSLTAYADHTGCQDTKRSTSGVLSS</sequence>
<dbReference type="InterPro" id="IPR013103">
    <property type="entry name" value="RVT_2"/>
</dbReference>
<feature type="domain" description="Retroviral polymerase SH3-like" evidence="3">
    <location>
        <begin position="17"/>
        <end position="72"/>
    </location>
</feature>
<feature type="region of interest" description="Disordered" evidence="1">
    <location>
        <begin position="154"/>
        <end position="214"/>
    </location>
</feature>
<evidence type="ECO:0000259" key="3">
    <source>
        <dbReference type="Pfam" id="PF25597"/>
    </source>
</evidence>
<dbReference type="Pfam" id="PF07727">
    <property type="entry name" value="RVT_2"/>
    <property type="match status" value="1"/>
</dbReference>
<dbReference type="PANTHER" id="PTHR11439">
    <property type="entry name" value="GAG-POL-RELATED RETROTRANSPOSON"/>
    <property type="match status" value="1"/>
</dbReference>
<evidence type="ECO:0000256" key="1">
    <source>
        <dbReference type="SAM" id="MobiDB-lite"/>
    </source>
</evidence>
<dbReference type="InterPro" id="IPR057670">
    <property type="entry name" value="SH3_retrovirus"/>
</dbReference>
<comment type="caution">
    <text evidence="4">The sequence shown here is derived from an EMBL/GenBank/DDBJ whole genome shotgun (WGS) entry which is preliminary data.</text>
</comment>
<dbReference type="Pfam" id="PF25597">
    <property type="entry name" value="SH3_retrovirus"/>
    <property type="match status" value="1"/>
</dbReference>
<proteinExistence type="predicted"/>
<evidence type="ECO:0000313" key="4">
    <source>
        <dbReference type="EMBL" id="GEW46089.1"/>
    </source>
</evidence>
<gene>
    <name evidence="4" type="ORF">Tci_218065</name>
</gene>
<organism evidence="4">
    <name type="scientific">Tanacetum cinerariifolium</name>
    <name type="common">Dalmatian daisy</name>
    <name type="synonym">Chrysanthemum cinerariifolium</name>
    <dbReference type="NCBI Taxonomy" id="118510"/>
    <lineage>
        <taxon>Eukaryota</taxon>
        <taxon>Viridiplantae</taxon>
        <taxon>Streptophyta</taxon>
        <taxon>Embryophyta</taxon>
        <taxon>Tracheophyta</taxon>
        <taxon>Spermatophyta</taxon>
        <taxon>Magnoliopsida</taxon>
        <taxon>eudicotyledons</taxon>
        <taxon>Gunneridae</taxon>
        <taxon>Pentapetalae</taxon>
        <taxon>asterids</taxon>
        <taxon>campanulids</taxon>
        <taxon>Asterales</taxon>
        <taxon>Asteraceae</taxon>
        <taxon>Asteroideae</taxon>
        <taxon>Anthemideae</taxon>
        <taxon>Anthemidinae</taxon>
        <taxon>Tanacetum</taxon>
    </lineage>
</organism>
<feature type="compositionally biased region" description="Polar residues" evidence="1">
    <location>
        <begin position="204"/>
        <end position="214"/>
    </location>
</feature>
<feature type="compositionally biased region" description="Basic and acidic residues" evidence="1">
    <location>
        <begin position="180"/>
        <end position="203"/>
    </location>
</feature>
<dbReference type="AlphaFoldDB" id="A0A699GZ71"/>
<protein>
    <submittedName>
        <fullName evidence="4">Uncharacterized protein</fullName>
    </submittedName>
</protein>
<evidence type="ECO:0000259" key="2">
    <source>
        <dbReference type="Pfam" id="PF07727"/>
    </source>
</evidence>
<feature type="compositionally biased region" description="Polar residues" evidence="1">
    <location>
        <begin position="154"/>
        <end position="179"/>
    </location>
</feature>
<reference evidence="4" key="1">
    <citation type="journal article" date="2019" name="Sci. Rep.">
        <title>Draft genome of Tanacetum cinerariifolium, the natural source of mosquito coil.</title>
        <authorList>
            <person name="Yamashiro T."/>
            <person name="Shiraishi A."/>
            <person name="Satake H."/>
            <person name="Nakayama K."/>
        </authorList>
    </citation>
    <scope>NUCLEOTIDE SEQUENCE</scope>
</reference>
<feature type="domain" description="Reverse transcriptase Ty1/copia-type" evidence="2">
    <location>
        <begin position="265"/>
        <end position="336"/>
    </location>
</feature>
<accession>A0A699GZ71</accession>
<name>A0A699GZ71_TANCI</name>
<dbReference type="EMBL" id="BKCJ010059322">
    <property type="protein sequence ID" value="GEW46089.1"/>
    <property type="molecule type" value="Genomic_DNA"/>
</dbReference>